<dbReference type="SUPFAM" id="SSF46785">
    <property type="entry name" value="Winged helix' DNA-binding domain"/>
    <property type="match status" value="1"/>
</dbReference>
<organism evidence="2 3">
    <name type="scientific">Schinkia azotoformans MEV2011</name>
    <dbReference type="NCBI Taxonomy" id="1348973"/>
    <lineage>
        <taxon>Bacteria</taxon>
        <taxon>Bacillati</taxon>
        <taxon>Bacillota</taxon>
        <taxon>Bacilli</taxon>
        <taxon>Bacillales</taxon>
        <taxon>Bacillaceae</taxon>
        <taxon>Calidifontibacillus/Schinkia group</taxon>
        <taxon>Schinkia</taxon>
    </lineage>
</organism>
<dbReference type="PANTHER" id="PTHR33169">
    <property type="entry name" value="PADR-FAMILY TRANSCRIPTIONAL REGULATOR"/>
    <property type="match status" value="1"/>
</dbReference>
<dbReference type="InterPro" id="IPR036390">
    <property type="entry name" value="WH_DNA-bd_sf"/>
</dbReference>
<dbReference type="Pfam" id="PF03551">
    <property type="entry name" value="PadR"/>
    <property type="match status" value="1"/>
</dbReference>
<dbReference type="InterPro" id="IPR036388">
    <property type="entry name" value="WH-like_DNA-bd_sf"/>
</dbReference>
<reference evidence="2 3" key="1">
    <citation type="submission" date="2014-04" db="EMBL/GenBank/DDBJ databases">
        <title>Draft genome sequence of Bacillus azotoformans MEV2011, a (co-) denitrifying strain unable to grow in the presence of oxygen.</title>
        <authorList>
            <person name="Nielsen M."/>
            <person name="Schreiber L."/>
            <person name="Finster K."/>
            <person name="Schramm A."/>
        </authorList>
    </citation>
    <scope>NUCLEOTIDE SEQUENCE [LARGE SCALE GENOMIC DNA]</scope>
    <source>
        <strain evidence="2 3">MEV2011</strain>
    </source>
</reference>
<dbReference type="InterPro" id="IPR005149">
    <property type="entry name" value="Tscrpt_reg_PadR_N"/>
</dbReference>
<feature type="domain" description="Transcription regulator PadR N-terminal" evidence="1">
    <location>
        <begin position="27"/>
        <end position="98"/>
    </location>
</feature>
<dbReference type="InterPro" id="IPR052509">
    <property type="entry name" value="Metal_resp_DNA-bind_regulator"/>
</dbReference>
<dbReference type="PATRIC" id="fig|1348973.3.peg.4659"/>
<evidence type="ECO:0000259" key="1">
    <source>
        <dbReference type="Pfam" id="PF03551"/>
    </source>
</evidence>
<dbReference type="AlphaFoldDB" id="A0A072NEG4"/>
<gene>
    <name evidence="2" type="ORF">M670_04788</name>
</gene>
<dbReference type="Gene3D" id="1.10.10.10">
    <property type="entry name" value="Winged helix-like DNA-binding domain superfamily/Winged helix DNA-binding domain"/>
    <property type="match status" value="1"/>
</dbReference>
<proteinExistence type="predicted"/>
<dbReference type="OrthoDB" id="9808017at2"/>
<dbReference type="Proteomes" id="UP000027936">
    <property type="component" value="Unassembled WGS sequence"/>
</dbReference>
<comment type="caution">
    <text evidence="2">The sequence shown here is derived from an EMBL/GenBank/DDBJ whole genome shotgun (WGS) entry which is preliminary data.</text>
</comment>
<dbReference type="RefSeq" id="WP_035198941.1">
    <property type="nucleotide sequence ID" value="NZ_JJRY01000037.1"/>
</dbReference>
<evidence type="ECO:0000313" key="3">
    <source>
        <dbReference type="Proteomes" id="UP000027936"/>
    </source>
</evidence>
<evidence type="ECO:0000313" key="2">
    <source>
        <dbReference type="EMBL" id="KEF36059.1"/>
    </source>
</evidence>
<accession>A0A072NEG4</accession>
<dbReference type="PANTHER" id="PTHR33169:SF14">
    <property type="entry name" value="TRANSCRIPTIONAL REGULATOR RV3488"/>
    <property type="match status" value="1"/>
</dbReference>
<sequence length="137" mass="16052">MTNHSKDSSSKSEQTFQAPKNFIVPFILLSLRDINCHGYKILQQLMDFGFSTIDQGNLYRMLRQLEKDTLVKSEWDTSEAGPAKRIYSLTEAGEQYLKTCVYSLEHYQSILDQFFSVYTNMFTFPQHSKKKDEEKEK</sequence>
<dbReference type="EMBL" id="JJRY01000037">
    <property type="protein sequence ID" value="KEF36059.1"/>
    <property type="molecule type" value="Genomic_DNA"/>
</dbReference>
<dbReference type="InterPro" id="IPR014091">
    <property type="entry name" value="Tscrpt_rep_PHB_PhaQ"/>
</dbReference>
<name>A0A072NEG4_SCHAZ</name>
<protein>
    <submittedName>
        <fullName evidence="2">Transcriptional regulator, PadR family</fullName>
    </submittedName>
</protein>
<dbReference type="NCBIfam" id="TIGR02719">
    <property type="entry name" value="repress_PhaQ"/>
    <property type="match status" value="1"/>
</dbReference>